<dbReference type="Pfam" id="PF00571">
    <property type="entry name" value="CBS"/>
    <property type="match status" value="2"/>
</dbReference>
<dbReference type="InterPro" id="IPR046342">
    <property type="entry name" value="CBS_dom_sf"/>
</dbReference>
<comment type="caution">
    <text evidence="5">The sequence shown here is derived from an EMBL/GenBank/DDBJ whole genome shotgun (WGS) entry which is preliminary data.</text>
</comment>
<name>A0A0B1ZQL2_9SPHN</name>
<dbReference type="STRING" id="1348853.LK12_00290"/>
<evidence type="ECO:0000313" key="5">
    <source>
        <dbReference type="EMBL" id="KHK92886.1"/>
    </source>
</evidence>
<feature type="region of interest" description="Disordered" evidence="3">
    <location>
        <begin position="118"/>
        <end position="143"/>
    </location>
</feature>
<dbReference type="CDD" id="cd04622">
    <property type="entry name" value="CBS_pair_HRP1_like"/>
    <property type="match status" value="1"/>
</dbReference>
<dbReference type="PANTHER" id="PTHR43080:SF2">
    <property type="entry name" value="CBS DOMAIN-CONTAINING PROTEIN"/>
    <property type="match status" value="1"/>
</dbReference>
<evidence type="ECO:0000256" key="3">
    <source>
        <dbReference type="SAM" id="MobiDB-lite"/>
    </source>
</evidence>
<keyword evidence="6" id="KW-1185">Reference proteome</keyword>
<keyword evidence="1 2" id="KW-0129">CBS domain</keyword>
<dbReference type="Gene3D" id="3.10.580.10">
    <property type="entry name" value="CBS-domain"/>
    <property type="match status" value="1"/>
</dbReference>
<dbReference type="SUPFAM" id="SSF54631">
    <property type="entry name" value="CBS-domain pair"/>
    <property type="match status" value="1"/>
</dbReference>
<evidence type="ECO:0000313" key="6">
    <source>
        <dbReference type="Proteomes" id="UP000031057"/>
    </source>
</evidence>
<dbReference type="PANTHER" id="PTHR43080">
    <property type="entry name" value="CBS DOMAIN-CONTAINING PROTEIN CBSX3, MITOCHONDRIAL"/>
    <property type="match status" value="1"/>
</dbReference>
<dbReference type="InterPro" id="IPR000644">
    <property type="entry name" value="CBS_dom"/>
</dbReference>
<dbReference type="EMBL" id="JTDI01000001">
    <property type="protein sequence ID" value="KHK92886.1"/>
    <property type="molecule type" value="Genomic_DNA"/>
</dbReference>
<evidence type="ECO:0000259" key="4">
    <source>
        <dbReference type="PROSITE" id="PS51371"/>
    </source>
</evidence>
<proteinExistence type="predicted"/>
<feature type="domain" description="CBS" evidence="4">
    <location>
        <begin position="7"/>
        <end position="64"/>
    </location>
</feature>
<reference evidence="5 6" key="1">
    <citation type="submission" date="2014-10" db="EMBL/GenBank/DDBJ databases">
        <title>Genome sequence of Novosphingobium malaysiense MUSC 273(T).</title>
        <authorList>
            <person name="Lee L.-H."/>
        </authorList>
    </citation>
    <scope>NUCLEOTIDE SEQUENCE [LARGE SCALE GENOMIC DNA]</scope>
    <source>
        <strain evidence="5 6">MUSC 273</strain>
    </source>
</reference>
<sequence length="143" mass="15387">MNVSQCMTSIVETIRPDQTLADAARAMEAGDYGILPVAENDRLVGMISDRDIAIRGIGCGHGPETKVSEVMSSDVLYCLSDADVDDVMANMGETQVRRMPVIDERKHMVGIVSLSDFAPSSASRTGKSLSEITRPSSKHSQSI</sequence>
<dbReference type="OrthoDB" id="9807125at2"/>
<dbReference type="SMART" id="SM00116">
    <property type="entry name" value="CBS"/>
    <property type="match status" value="2"/>
</dbReference>
<organism evidence="5 6">
    <name type="scientific">Novosphingobium malaysiense</name>
    <dbReference type="NCBI Taxonomy" id="1348853"/>
    <lineage>
        <taxon>Bacteria</taxon>
        <taxon>Pseudomonadati</taxon>
        <taxon>Pseudomonadota</taxon>
        <taxon>Alphaproteobacteria</taxon>
        <taxon>Sphingomonadales</taxon>
        <taxon>Sphingomonadaceae</taxon>
        <taxon>Novosphingobium</taxon>
    </lineage>
</organism>
<accession>A0A0B1ZQL2</accession>
<gene>
    <name evidence="5" type="ORF">LK12_00290</name>
</gene>
<evidence type="ECO:0000256" key="2">
    <source>
        <dbReference type="PROSITE-ProRule" id="PRU00703"/>
    </source>
</evidence>
<dbReference type="PROSITE" id="PS51371">
    <property type="entry name" value="CBS"/>
    <property type="match status" value="2"/>
</dbReference>
<dbReference type="Proteomes" id="UP000031057">
    <property type="component" value="Unassembled WGS sequence"/>
</dbReference>
<dbReference type="AlphaFoldDB" id="A0A0B1ZQL2"/>
<feature type="domain" description="CBS" evidence="4">
    <location>
        <begin position="71"/>
        <end position="129"/>
    </location>
</feature>
<protein>
    <submittedName>
        <fullName evidence="5">Inosine-5-monophosphate dehydrogenase</fullName>
    </submittedName>
</protein>
<dbReference type="InterPro" id="IPR051257">
    <property type="entry name" value="Diverse_CBS-Domain"/>
</dbReference>
<dbReference type="RefSeq" id="WP_039278015.1">
    <property type="nucleotide sequence ID" value="NZ_JTDI01000001.1"/>
</dbReference>
<evidence type="ECO:0000256" key="1">
    <source>
        <dbReference type="ARBA" id="ARBA00023122"/>
    </source>
</evidence>